<feature type="domain" description="DUF7136" evidence="1">
    <location>
        <begin position="21"/>
        <end position="213"/>
    </location>
</feature>
<name>A0A0A1SWY6_9HYPO</name>
<dbReference type="Proteomes" id="UP000039046">
    <property type="component" value="Unassembled WGS sequence"/>
</dbReference>
<dbReference type="OrthoDB" id="4490227at2759"/>
<dbReference type="HOGENOM" id="CLU_058866_0_0_1"/>
<accession>A0A0A1SWY6</accession>
<evidence type="ECO:0000259" key="1">
    <source>
        <dbReference type="Pfam" id="PF23584"/>
    </source>
</evidence>
<dbReference type="AlphaFoldDB" id="A0A0A1SWY6"/>
<dbReference type="InterPro" id="IPR055560">
    <property type="entry name" value="DUF7136"/>
</dbReference>
<dbReference type="Pfam" id="PF23584">
    <property type="entry name" value="DUF7136"/>
    <property type="match status" value="1"/>
</dbReference>
<protein>
    <recommendedName>
        <fullName evidence="1">DUF7136 domain-containing protein</fullName>
    </recommendedName>
</protein>
<proteinExistence type="predicted"/>
<keyword evidence="3" id="KW-1185">Reference proteome</keyword>
<reference evidence="2 3" key="1">
    <citation type="journal article" date="2015" name="Genome Announc.">
        <title>Draft Genome Sequence and Gene Annotation of the Entomopathogenic Fungus Verticillium hemipterigenum.</title>
        <authorList>
            <person name="Horn F."/>
            <person name="Habel A."/>
            <person name="Scharf D.H."/>
            <person name="Dworschak J."/>
            <person name="Brakhage A.A."/>
            <person name="Guthke R."/>
            <person name="Hertweck C."/>
            <person name="Linde J."/>
        </authorList>
    </citation>
    <scope>NUCLEOTIDE SEQUENCE [LARGE SCALE GENOMIC DNA]</scope>
</reference>
<evidence type="ECO:0000313" key="3">
    <source>
        <dbReference type="Proteomes" id="UP000039046"/>
    </source>
</evidence>
<evidence type="ECO:0000313" key="2">
    <source>
        <dbReference type="EMBL" id="CEJ82831.1"/>
    </source>
</evidence>
<gene>
    <name evidence="2" type="ORF">VHEMI02877</name>
</gene>
<dbReference type="EMBL" id="CDHN01000001">
    <property type="protein sequence ID" value="CEJ82831.1"/>
    <property type="molecule type" value="Genomic_DNA"/>
</dbReference>
<sequence length="259" mass="27937">MRPHATFLSARLASIGATTDSPGIFEVDLIFPQNKTYTMPNRTEFTKFPVVWAMRNAPQAKLLDARIEFAMDWGADLHPIQNGRPSIVNPNRTDYIQYATMLVLGVALEGTYQLEWQVGGGQCLPNSGISNLTTPRSSIWFQIANRGGETPDLLAAAQDCAGRSGQAINVASVLKSPSCPTCAKLDEIDPFPDPDPCAVPVDRVAISNITRDIEIDQNSNSGCTAPRQTGHLSCPAKSAAQFVAVGLLIWLPVAVALFL</sequence>
<organism evidence="2 3">
    <name type="scientific">[Torrubiella] hemipterigena</name>
    <dbReference type="NCBI Taxonomy" id="1531966"/>
    <lineage>
        <taxon>Eukaryota</taxon>
        <taxon>Fungi</taxon>
        <taxon>Dikarya</taxon>
        <taxon>Ascomycota</taxon>
        <taxon>Pezizomycotina</taxon>
        <taxon>Sordariomycetes</taxon>
        <taxon>Hypocreomycetidae</taxon>
        <taxon>Hypocreales</taxon>
        <taxon>Clavicipitaceae</taxon>
        <taxon>Clavicipitaceae incertae sedis</taxon>
        <taxon>'Torrubiella' clade</taxon>
    </lineage>
</organism>